<dbReference type="Pfam" id="PF00392">
    <property type="entry name" value="GntR"/>
    <property type="match status" value="1"/>
</dbReference>
<dbReference type="GO" id="GO:0003677">
    <property type="term" value="F:DNA binding"/>
    <property type="evidence" value="ECO:0007669"/>
    <property type="project" value="UniProtKB-KW"/>
</dbReference>
<dbReference type="AlphaFoldDB" id="A1B9Z4"/>
<dbReference type="InterPro" id="IPR036388">
    <property type="entry name" value="WH-like_DNA-bd_sf"/>
</dbReference>
<dbReference type="GO" id="GO:0030170">
    <property type="term" value="F:pyridoxal phosphate binding"/>
    <property type="evidence" value="ECO:0007669"/>
    <property type="project" value="InterPro"/>
</dbReference>
<dbReference type="PROSITE" id="PS50949">
    <property type="entry name" value="HTH_GNTR"/>
    <property type="match status" value="1"/>
</dbReference>
<evidence type="ECO:0000313" key="8">
    <source>
        <dbReference type="EMBL" id="ABL72338.1"/>
    </source>
</evidence>
<proteinExistence type="inferred from homology"/>
<dbReference type="SMART" id="SM00345">
    <property type="entry name" value="HTH_GNTR"/>
    <property type="match status" value="1"/>
</dbReference>
<evidence type="ECO:0000256" key="2">
    <source>
        <dbReference type="ARBA" id="ARBA00022898"/>
    </source>
</evidence>
<keyword evidence="2" id="KW-0663">Pyridoxal phosphate</keyword>
<dbReference type="OrthoDB" id="9808770at2"/>
<evidence type="ECO:0000256" key="6">
    <source>
        <dbReference type="PROSITE-ProRule" id="PRU00117"/>
    </source>
</evidence>
<accession>A1B9Z4</accession>
<evidence type="ECO:0000256" key="3">
    <source>
        <dbReference type="ARBA" id="ARBA00023015"/>
    </source>
</evidence>
<dbReference type="eggNOG" id="COG1167">
    <property type="taxonomic scope" value="Bacteria"/>
</dbReference>
<dbReference type="CDD" id="cd07377">
    <property type="entry name" value="WHTH_GntR"/>
    <property type="match status" value="1"/>
</dbReference>
<dbReference type="SMR" id="A1B9Z4"/>
<dbReference type="RefSeq" id="WP_011750503.1">
    <property type="nucleotide sequence ID" value="NC_008687.1"/>
</dbReference>
<feature type="domain" description="HTH gntR-type" evidence="7">
    <location>
        <begin position="16"/>
        <end position="84"/>
    </location>
</feature>
<protein>
    <submittedName>
        <fullName evidence="8">Transcriptional regulator, GntR family</fullName>
    </submittedName>
</protein>
<dbReference type="STRING" id="318586.Pden_4274"/>
<dbReference type="Pfam" id="PF00155">
    <property type="entry name" value="Aminotran_1_2"/>
    <property type="match status" value="1"/>
</dbReference>
<dbReference type="GeneID" id="93453939"/>
<comment type="similarity">
    <text evidence="1">In the C-terminal section; belongs to the class-I pyridoxal-phosphate-dependent aminotransferase family.</text>
</comment>
<evidence type="ECO:0000256" key="5">
    <source>
        <dbReference type="ARBA" id="ARBA00023163"/>
    </source>
</evidence>
<dbReference type="SUPFAM" id="SSF53383">
    <property type="entry name" value="PLP-dependent transferases"/>
    <property type="match status" value="1"/>
</dbReference>
<dbReference type="InterPro" id="IPR036390">
    <property type="entry name" value="WH_DNA-bd_sf"/>
</dbReference>
<dbReference type="Proteomes" id="UP000000361">
    <property type="component" value="Chromosome 2"/>
</dbReference>
<dbReference type="InterPro" id="IPR051446">
    <property type="entry name" value="HTH_trans_reg/aminotransferase"/>
</dbReference>
<dbReference type="EMBL" id="CP000490">
    <property type="protein sequence ID" value="ABL72338.1"/>
    <property type="molecule type" value="Genomic_DNA"/>
</dbReference>
<keyword evidence="3" id="KW-0805">Transcription regulation</keyword>
<dbReference type="GO" id="GO:0003723">
    <property type="term" value="F:RNA binding"/>
    <property type="evidence" value="ECO:0007669"/>
    <property type="project" value="UniProtKB-UniRule"/>
</dbReference>
<dbReference type="Gene3D" id="3.40.640.10">
    <property type="entry name" value="Type I PLP-dependent aspartate aminotransferase-like (Major domain)"/>
    <property type="match status" value="1"/>
</dbReference>
<dbReference type="PANTHER" id="PTHR46577:SF1">
    <property type="entry name" value="HTH-TYPE TRANSCRIPTIONAL REGULATORY PROTEIN GABR"/>
    <property type="match status" value="1"/>
</dbReference>
<dbReference type="InterPro" id="IPR015421">
    <property type="entry name" value="PyrdxlP-dep_Trfase_major"/>
</dbReference>
<evidence type="ECO:0000259" key="7">
    <source>
        <dbReference type="PROSITE" id="PS50949"/>
    </source>
</evidence>
<dbReference type="PANTHER" id="PTHR46577">
    <property type="entry name" value="HTH-TYPE TRANSCRIPTIONAL REGULATORY PROTEIN GABR"/>
    <property type="match status" value="1"/>
</dbReference>
<reference evidence="9" key="1">
    <citation type="submission" date="2006-12" db="EMBL/GenBank/DDBJ databases">
        <title>Complete sequence of chromosome 2 of Paracoccus denitrificans PD1222.</title>
        <authorList>
            <person name="Copeland A."/>
            <person name="Lucas S."/>
            <person name="Lapidus A."/>
            <person name="Barry K."/>
            <person name="Detter J.C."/>
            <person name="Glavina del Rio T."/>
            <person name="Hammon N."/>
            <person name="Israni S."/>
            <person name="Dalin E."/>
            <person name="Tice H."/>
            <person name="Pitluck S."/>
            <person name="Munk A.C."/>
            <person name="Brettin T."/>
            <person name="Bruce D."/>
            <person name="Han C."/>
            <person name="Tapia R."/>
            <person name="Gilna P."/>
            <person name="Schmutz J."/>
            <person name="Larimer F."/>
            <person name="Land M."/>
            <person name="Hauser L."/>
            <person name="Kyrpides N."/>
            <person name="Lykidis A."/>
            <person name="Spiro S."/>
            <person name="Richardson D.J."/>
            <person name="Moir J.W.B."/>
            <person name="Ferguson S.J."/>
            <person name="van Spanning R.J.M."/>
            <person name="Richardson P."/>
        </authorList>
    </citation>
    <scope>NUCLEOTIDE SEQUENCE [LARGE SCALE GENOMIC DNA]</scope>
    <source>
        <strain evidence="9">Pd 1222</strain>
    </source>
</reference>
<dbReference type="KEGG" id="pde:Pden_4274"/>
<keyword evidence="4" id="KW-0238">DNA-binding</keyword>
<dbReference type="CDD" id="cd00609">
    <property type="entry name" value="AAT_like"/>
    <property type="match status" value="1"/>
</dbReference>
<dbReference type="InterPro" id="IPR000524">
    <property type="entry name" value="Tscrpt_reg_HTH_GntR"/>
</dbReference>
<keyword evidence="5" id="KW-0804">Transcription</keyword>
<dbReference type="InterPro" id="IPR004839">
    <property type="entry name" value="Aminotransferase_I/II_large"/>
</dbReference>
<name>A1B9Z4_PARDP</name>
<sequence length="499" mass="54341">MPIPPDAFFLDHAAGLPLQVQLRRQIIASVTAGRFRPGEKLPSTRALALHLGVARVTVAQAFAELVSTDYLTSRDRSGHYISDSIERRLEAEPPAPDAPRFDWDSQLEGRFGRAQRRDRERDWRRFAYPFVYGQADPALVDHAAWRDCAMRALGRREFDSLTGDLYDADDPELVDHIARQILPRRGISAGRDEILLTMGAQNALWLVAQLLLRPGASCAVEDPSYPGQREILTASRARILPVPVDARGLPPHAIPPGISAVFTTASHQCPTNSTMPLARRKELLARAQAQGFAVVEDDYEFEMSFAGAPSPALKAIDRAGAVIYIGSFSKSVFPGVRLGYVVADPRFIAEARALRGMVLRHPPGHMQRTLAHFLSLGHYDAQANRMRRAYAQRREVMLAAIAHEGLRLASPEATGGSSFWLATPEGVDSAELAALLKTRDVLIEPGAAFFAAPSRGGGFFRLAYSSVPADRIAAGIGRIGAAMRELSAHSGAFVSISSA</sequence>
<dbReference type="InterPro" id="IPR015424">
    <property type="entry name" value="PyrdxlP-dep_Trfase"/>
</dbReference>
<gene>
    <name evidence="8" type="ordered locus">Pden_4274</name>
</gene>
<dbReference type="GO" id="GO:0003700">
    <property type="term" value="F:DNA-binding transcription factor activity"/>
    <property type="evidence" value="ECO:0007669"/>
    <property type="project" value="InterPro"/>
</dbReference>
<evidence type="ECO:0000256" key="4">
    <source>
        <dbReference type="ARBA" id="ARBA00023125"/>
    </source>
</evidence>
<evidence type="ECO:0000313" key="9">
    <source>
        <dbReference type="Proteomes" id="UP000000361"/>
    </source>
</evidence>
<dbReference type="HOGENOM" id="CLU_017584_0_1_5"/>
<keyword evidence="6" id="KW-0694">RNA-binding</keyword>
<evidence type="ECO:0000256" key="1">
    <source>
        <dbReference type="ARBA" id="ARBA00005384"/>
    </source>
</evidence>
<dbReference type="SUPFAM" id="SSF46785">
    <property type="entry name" value="Winged helix' DNA-binding domain"/>
    <property type="match status" value="1"/>
</dbReference>
<keyword evidence="9" id="KW-1185">Reference proteome</keyword>
<organism evidence="8 9">
    <name type="scientific">Paracoccus denitrificans (strain Pd 1222)</name>
    <dbReference type="NCBI Taxonomy" id="318586"/>
    <lineage>
        <taxon>Bacteria</taxon>
        <taxon>Pseudomonadati</taxon>
        <taxon>Pseudomonadota</taxon>
        <taxon>Alphaproteobacteria</taxon>
        <taxon>Rhodobacterales</taxon>
        <taxon>Paracoccaceae</taxon>
        <taxon>Paracoccus</taxon>
    </lineage>
</organism>
<dbReference type="EnsemblBacteria" id="ABL72338">
    <property type="protein sequence ID" value="ABL72338"/>
    <property type="gene ID" value="Pden_4274"/>
</dbReference>
<dbReference type="PROSITE" id="PS50084">
    <property type="entry name" value="KH_TYPE_1"/>
    <property type="match status" value="1"/>
</dbReference>
<dbReference type="Gene3D" id="1.10.10.10">
    <property type="entry name" value="Winged helix-like DNA-binding domain superfamily/Winged helix DNA-binding domain"/>
    <property type="match status" value="1"/>
</dbReference>